<evidence type="ECO:0000313" key="5">
    <source>
        <dbReference type="Proteomes" id="UP000290289"/>
    </source>
</evidence>
<dbReference type="PANTHER" id="PTHR46288:SF17">
    <property type="entry name" value="CYSTEINE_HISTIDINE-RICH C1 DOMAIN PROTEIN"/>
    <property type="match status" value="1"/>
</dbReference>
<dbReference type="InterPro" id="IPR004146">
    <property type="entry name" value="DC1"/>
</dbReference>
<feature type="domain" description="DC1" evidence="3">
    <location>
        <begin position="127"/>
        <end position="171"/>
    </location>
</feature>
<sequence>MENQKLKFHHFSHEHPLERTNDSPSKQNKICAGCKLMIQSGKDYYSCPSCPFFLHQVCYNMPRKTRHPALPSHYLNLHPAPPSSTKGALNCQACGDPVEGFYYDCADCGFYYHSLCSGLPFSIKTLSHPHALKLSFSPPVDLCCDLCNEPGYDRWLYRCHICEFDSHISCAIYNIQPDLEPPQNPIPPLPADKFIRQSSYSSGSSFGINVAENYNSEGNELLHLVRQTVFKGNIKCIGDEKGLSAAIIGWDKRLYAPKQVLNVRMSKLGNVGSYQTDADMAVTSLNLKDTATSVSEDMTLTPSYQFSDACFSIDLSYTPNGQKFQANKEGPNQGTLSYTNSTIAPNKVLTSAKPEKQLGYVNVSGTNYSNKIGPENKLNEAFLTRNDTLTRKESGPKEMKRKASATMGSSTIGNQSTKSDIVSHNEFRKQQPFLLAWLLQYRLRKRARKRVCTVLPRDGWVPLAPRDDGGSLGPACR</sequence>
<dbReference type="InterPro" id="IPR013083">
    <property type="entry name" value="Znf_RING/FYVE/PHD"/>
</dbReference>
<proteinExistence type="predicted"/>
<accession>A0A498IJ02</accession>
<organism evidence="4 5">
    <name type="scientific">Malus domestica</name>
    <name type="common">Apple</name>
    <name type="synonym">Pyrus malus</name>
    <dbReference type="NCBI Taxonomy" id="3750"/>
    <lineage>
        <taxon>Eukaryota</taxon>
        <taxon>Viridiplantae</taxon>
        <taxon>Streptophyta</taxon>
        <taxon>Embryophyta</taxon>
        <taxon>Tracheophyta</taxon>
        <taxon>Spermatophyta</taxon>
        <taxon>Magnoliopsida</taxon>
        <taxon>eudicotyledons</taxon>
        <taxon>Gunneridae</taxon>
        <taxon>Pentapetalae</taxon>
        <taxon>rosids</taxon>
        <taxon>fabids</taxon>
        <taxon>Rosales</taxon>
        <taxon>Rosaceae</taxon>
        <taxon>Amygdaloideae</taxon>
        <taxon>Maleae</taxon>
        <taxon>Malus</taxon>
    </lineage>
</organism>
<keyword evidence="1" id="KW-0677">Repeat</keyword>
<feature type="compositionally biased region" description="Polar residues" evidence="2">
    <location>
        <begin position="406"/>
        <end position="417"/>
    </location>
</feature>
<evidence type="ECO:0000256" key="2">
    <source>
        <dbReference type="SAM" id="MobiDB-lite"/>
    </source>
</evidence>
<gene>
    <name evidence="4" type="ORF">DVH24_005137</name>
</gene>
<evidence type="ECO:0000259" key="3">
    <source>
        <dbReference type="Pfam" id="PF03107"/>
    </source>
</evidence>
<evidence type="ECO:0000256" key="1">
    <source>
        <dbReference type="ARBA" id="ARBA00022737"/>
    </source>
</evidence>
<dbReference type="Gene3D" id="3.30.40.10">
    <property type="entry name" value="Zinc/RING finger domain, C3HC4 (zinc finger)"/>
    <property type="match status" value="1"/>
</dbReference>
<keyword evidence="5" id="KW-1185">Reference proteome</keyword>
<dbReference type="AlphaFoldDB" id="A0A498IJ02"/>
<evidence type="ECO:0000313" key="4">
    <source>
        <dbReference type="EMBL" id="RXH81223.1"/>
    </source>
</evidence>
<dbReference type="PANTHER" id="PTHR46288">
    <property type="entry name" value="PHORBOL-ESTER/DAG-TYPE DOMAIN-CONTAINING PROTEIN"/>
    <property type="match status" value="1"/>
</dbReference>
<feature type="domain" description="DC1" evidence="3">
    <location>
        <begin position="71"/>
        <end position="116"/>
    </location>
</feature>
<reference evidence="4 5" key="1">
    <citation type="submission" date="2018-10" db="EMBL/GenBank/DDBJ databases">
        <title>A high-quality apple genome assembly.</title>
        <authorList>
            <person name="Hu J."/>
        </authorList>
    </citation>
    <scope>NUCLEOTIDE SEQUENCE [LARGE SCALE GENOMIC DNA]</scope>
    <source>
        <strain evidence="5">cv. HFTH1</strain>
        <tissue evidence="4">Young leaf</tissue>
    </source>
</reference>
<feature type="region of interest" description="Disordered" evidence="2">
    <location>
        <begin position="391"/>
        <end position="417"/>
    </location>
</feature>
<dbReference type="EMBL" id="RDQH01000338">
    <property type="protein sequence ID" value="RXH81223.1"/>
    <property type="molecule type" value="Genomic_DNA"/>
</dbReference>
<dbReference type="SUPFAM" id="SSF57889">
    <property type="entry name" value="Cysteine-rich domain"/>
    <property type="match status" value="1"/>
</dbReference>
<feature type="domain" description="DC1" evidence="3">
    <location>
        <begin position="11"/>
        <end position="58"/>
    </location>
</feature>
<name>A0A498IJ02_MALDO</name>
<dbReference type="Pfam" id="PF03107">
    <property type="entry name" value="C1_2"/>
    <property type="match status" value="3"/>
</dbReference>
<dbReference type="Proteomes" id="UP000290289">
    <property type="component" value="Chromosome 12"/>
</dbReference>
<comment type="caution">
    <text evidence="4">The sequence shown here is derived from an EMBL/GenBank/DDBJ whole genome shotgun (WGS) entry which is preliminary data.</text>
</comment>
<dbReference type="InterPro" id="IPR046349">
    <property type="entry name" value="C1-like_sf"/>
</dbReference>
<protein>
    <recommendedName>
        <fullName evidence="3">DC1 domain-containing protein</fullName>
    </recommendedName>
</protein>